<evidence type="ECO:0000256" key="1">
    <source>
        <dbReference type="ARBA" id="ARBA00022737"/>
    </source>
</evidence>
<dbReference type="InterPro" id="IPR011992">
    <property type="entry name" value="EF-hand-dom_pair"/>
</dbReference>
<organism evidence="4 5">
    <name type="scientific">Papaver atlanticum</name>
    <dbReference type="NCBI Taxonomy" id="357466"/>
    <lineage>
        <taxon>Eukaryota</taxon>
        <taxon>Viridiplantae</taxon>
        <taxon>Streptophyta</taxon>
        <taxon>Embryophyta</taxon>
        <taxon>Tracheophyta</taxon>
        <taxon>Spermatophyta</taxon>
        <taxon>Magnoliopsida</taxon>
        <taxon>Ranunculales</taxon>
        <taxon>Papaveraceae</taxon>
        <taxon>Papaveroideae</taxon>
        <taxon>Papaver</taxon>
    </lineage>
</organism>
<name>A0AAD4THX8_9MAGN</name>
<dbReference type="InterPro" id="IPR050230">
    <property type="entry name" value="CALM/Myosin/TropC-like"/>
</dbReference>
<keyword evidence="5" id="KW-1185">Reference proteome</keyword>
<keyword evidence="2" id="KW-0106">Calcium</keyword>
<dbReference type="Pfam" id="PF13499">
    <property type="entry name" value="EF-hand_7"/>
    <property type="match status" value="2"/>
</dbReference>
<evidence type="ECO:0000256" key="2">
    <source>
        <dbReference type="ARBA" id="ARBA00022837"/>
    </source>
</evidence>
<comment type="caution">
    <text evidence="4">The sequence shown here is derived from an EMBL/GenBank/DDBJ whole genome shotgun (WGS) entry which is preliminary data.</text>
</comment>
<dbReference type="Proteomes" id="UP001202328">
    <property type="component" value="Unassembled WGS sequence"/>
</dbReference>
<dbReference type="FunFam" id="1.10.238.10:FF:000527">
    <property type="entry name" value="Calmodulin-3"/>
    <property type="match status" value="1"/>
</dbReference>
<dbReference type="Gene3D" id="1.10.238.10">
    <property type="entry name" value="EF-hand"/>
    <property type="match status" value="2"/>
</dbReference>
<dbReference type="SUPFAM" id="SSF47473">
    <property type="entry name" value="EF-hand"/>
    <property type="match status" value="1"/>
</dbReference>
<feature type="non-terminal residue" evidence="4">
    <location>
        <position position="1"/>
    </location>
</feature>
<gene>
    <name evidence="4" type="ORF">MKW98_022070</name>
</gene>
<dbReference type="PANTHER" id="PTHR23048">
    <property type="entry name" value="MYOSIN LIGHT CHAIN 1, 3"/>
    <property type="match status" value="1"/>
</dbReference>
<evidence type="ECO:0000313" key="5">
    <source>
        <dbReference type="Proteomes" id="UP001202328"/>
    </source>
</evidence>
<sequence>TMAERLTEEQASDLKEAFSRYDENADGCIATKDLGALIKSLGENPSEAEVQSMMVAVDPDQSGTIGLLNFLNLMAEMMFARENVEEANELFRAFDRDQRGLISITDLRRGLVNKGVLIFEDEWDKKFREADVDGDGLLNLNEFIRMISG</sequence>
<keyword evidence="1" id="KW-0677">Repeat</keyword>
<feature type="domain" description="EF-hand" evidence="3">
    <location>
        <begin position="9"/>
        <end position="44"/>
    </location>
</feature>
<dbReference type="GO" id="GO:0016460">
    <property type="term" value="C:myosin II complex"/>
    <property type="evidence" value="ECO:0007669"/>
    <property type="project" value="TreeGrafter"/>
</dbReference>
<feature type="domain" description="EF-hand" evidence="3">
    <location>
        <begin position="118"/>
        <end position="149"/>
    </location>
</feature>
<dbReference type="EMBL" id="JAJJMB010000558">
    <property type="protein sequence ID" value="KAI3961865.1"/>
    <property type="molecule type" value="Genomic_DNA"/>
</dbReference>
<feature type="domain" description="EF-hand" evidence="3">
    <location>
        <begin position="82"/>
        <end position="117"/>
    </location>
</feature>
<evidence type="ECO:0000313" key="4">
    <source>
        <dbReference type="EMBL" id="KAI3961865.1"/>
    </source>
</evidence>
<proteinExistence type="predicted"/>
<accession>A0AAD4THX8</accession>
<dbReference type="SMART" id="SM00054">
    <property type="entry name" value="EFh"/>
    <property type="match status" value="4"/>
</dbReference>
<dbReference type="InterPro" id="IPR018247">
    <property type="entry name" value="EF_Hand_1_Ca_BS"/>
</dbReference>
<dbReference type="AlphaFoldDB" id="A0AAD4THX8"/>
<protein>
    <recommendedName>
        <fullName evidence="3">EF-hand domain-containing protein</fullName>
    </recommendedName>
</protein>
<dbReference type="PANTHER" id="PTHR23048:SF0">
    <property type="entry name" value="CALMODULIN LIKE 3"/>
    <property type="match status" value="1"/>
</dbReference>
<dbReference type="PROSITE" id="PS50222">
    <property type="entry name" value="EF_HAND_2"/>
    <property type="match status" value="4"/>
</dbReference>
<dbReference type="CDD" id="cd00051">
    <property type="entry name" value="EFh"/>
    <property type="match status" value="2"/>
</dbReference>
<evidence type="ECO:0000259" key="3">
    <source>
        <dbReference type="PROSITE" id="PS50222"/>
    </source>
</evidence>
<dbReference type="GO" id="GO:0005509">
    <property type="term" value="F:calcium ion binding"/>
    <property type="evidence" value="ECO:0007669"/>
    <property type="project" value="InterPro"/>
</dbReference>
<dbReference type="InterPro" id="IPR002048">
    <property type="entry name" value="EF_hand_dom"/>
</dbReference>
<feature type="domain" description="EF-hand" evidence="3">
    <location>
        <begin position="45"/>
        <end position="80"/>
    </location>
</feature>
<dbReference type="PROSITE" id="PS00018">
    <property type="entry name" value="EF_HAND_1"/>
    <property type="match status" value="2"/>
</dbReference>
<reference evidence="4" key="1">
    <citation type="submission" date="2022-04" db="EMBL/GenBank/DDBJ databases">
        <title>A functionally conserved STORR gene fusion in Papaver species that diverged 16.8 million years ago.</title>
        <authorList>
            <person name="Catania T."/>
        </authorList>
    </citation>
    <scope>NUCLEOTIDE SEQUENCE</scope>
    <source>
        <strain evidence="4">S-188037</strain>
    </source>
</reference>